<evidence type="ECO:0000256" key="2">
    <source>
        <dbReference type="ARBA" id="ARBA00009055"/>
    </source>
</evidence>
<dbReference type="InterPro" id="IPR013686">
    <property type="entry name" value="Polypept-transport_assoc_ShlB"/>
</dbReference>
<dbReference type="PANTHER" id="PTHR34597:SF3">
    <property type="entry name" value="OUTER MEMBRANE TRANSPORTER CDIB"/>
    <property type="match status" value="1"/>
</dbReference>
<keyword evidence="7" id="KW-0406">Ion transport</keyword>
<keyword evidence="5" id="KW-0812">Transmembrane</keyword>
<dbReference type="GO" id="GO:0008320">
    <property type="term" value="F:protein transmembrane transporter activity"/>
    <property type="evidence" value="ECO:0007669"/>
    <property type="project" value="TreeGrafter"/>
</dbReference>
<dbReference type="PROSITE" id="PS51257">
    <property type="entry name" value="PROKAR_LIPOPROTEIN"/>
    <property type="match status" value="1"/>
</dbReference>
<dbReference type="Proteomes" id="UP001226084">
    <property type="component" value="Unassembled WGS sequence"/>
</dbReference>
<evidence type="ECO:0000313" key="13">
    <source>
        <dbReference type="Proteomes" id="UP001226084"/>
    </source>
</evidence>
<accession>A0AAP5EAS8</accession>
<evidence type="ECO:0000256" key="3">
    <source>
        <dbReference type="ARBA" id="ARBA00022448"/>
    </source>
</evidence>
<keyword evidence="10" id="KW-0732">Signal</keyword>
<protein>
    <submittedName>
        <fullName evidence="12">Hemolysin activation/secretion protein</fullName>
    </submittedName>
</protein>
<feature type="domain" description="POTRA" evidence="11">
    <location>
        <begin position="84"/>
        <end position="163"/>
    </location>
</feature>
<dbReference type="Pfam" id="PF17287">
    <property type="entry name" value="POTRA_3"/>
    <property type="match status" value="1"/>
</dbReference>
<dbReference type="Gene3D" id="3.10.20.310">
    <property type="entry name" value="membrane protein fhac"/>
    <property type="match status" value="1"/>
</dbReference>
<evidence type="ECO:0000259" key="11">
    <source>
        <dbReference type="PROSITE" id="PS51779"/>
    </source>
</evidence>
<dbReference type="GO" id="GO:0046819">
    <property type="term" value="P:protein secretion by the type V secretion system"/>
    <property type="evidence" value="ECO:0007669"/>
    <property type="project" value="TreeGrafter"/>
</dbReference>
<keyword evidence="3" id="KW-0813">Transport</keyword>
<comment type="caution">
    <text evidence="12">The sequence shown here is derived from an EMBL/GenBank/DDBJ whole genome shotgun (WGS) entry which is preliminary data.</text>
</comment>
<dbReference type="GO" id="GO:0006811">
    <property type="term" value="P:monoatomic ion transport"/>
    <property type="evidence" value="ECO:0007669"/>
    <property type="project" value="UniProtKB-KW"/>
</dbReference>
<gene>
    <name evidence="12" type="ORF">QE424_003533</name>
</gene>
<dbReference type="InterPro" id="IPR051544">
    <property type="entry name" value="TPS_OM_transporter"/>
</dbReference>
<sequence length="576" mass="62724">MNVDQGRIERSRALRLPLAVAVAIACLPAAAVAQVAGPSDQELLRQQERERVLREQQETTPDVRLQAAPEEAVGRLPVDESPCFTINHIVLDGELAERFGWALKAADPRNDRATGRCLGTGGVDIVMKRVQNAIIARGFVTTRILAAPQDLKTGTLTLTVVPGRIHAVRFASGEGRTPALWNALAVGPGDLLNLRDIEQALENLQRVPTATVDIQIAPPQEGEQARPGESDLVISWSQRAPVRLNLTLDDAGSTSTGKLQAGATVSLDNLAGISDLFYFNAGKSVFNGSARGTDSWAAHYSVPMGWWLLGANASEYDYQQTVAGAFETYEYSGSSRNAELRLTRMLFRNARAKTSMHARGWYRESDNFIDDTEILVQRRRMAGWELGLAHRQFIGKATLDGNLAYRRGTGAFDALHAPEEGFGEGTARGKVVTADAQLTVPMQWGSQAVRYTGSWRAQWNRSRLVPQDRFSIGGRYTVRGFDGEVSLTGERGWLLRNELAFALGGAVESYVAIDHGQVSGPSTEWLLGDRLTGMALGLRGGTRHVQWEGFVGSPLDKPAGFQTAYTTFGMNLGVSF</sequence>
<dbReference type="InterPro" id="IPR027282">
    <property type="entry name" value="TPS"/>
</dbReference>
<organism evidence="12 13">
    <name type="scientific">Stenotrophomonas rhizophila</name>
    <dbReference type="NCBI Taxonomy" id="216778"/>
    <lineage>
        <taxon>Bacteria</taxon>
        <taxon>Pseudomonadati</taxon>
        <taxon>Pseudomonadota</taxon>
        <taxon>Gammaproteobacteria</taxon>
        <taxon>Lysobacterales</taxon>
        <taxon>Lysobacteraceae</taxon>
        <taxon>Stenotrophomonas</taxon>
    </lineage>
</organism>
<evidence type="ECO:0000256" key="9">
    <source>
        <dbReference type="ARBA" id="ARBA00023237"/>
    </source>
</evidence>
<dbReference type="Gene3D" id="2.40.160.50">
    <property type="entry name" value="membrane protein fhac: a member of the omp85/tpsb transporter family"/>
    <property type="match status" value="1"/>
</dbReference>
<dbReference type="GO" id="GO:0009279">
    <property type="term" value="C:cell outer membrane"/>
    <property type="evidence" value="ECO:0007669"/>
    <property type="project" value="UniProtKB-SubCell"/>
</dbReference>
<dbReference type="PANTHER" id="PTHR34597">
    <property type="entry name" value="SLR1661 PROTEIN"/>
    <property type="match status" value="1"/>
</dbReference>
<evidence type="ECO:0000256" key="7">
    <source>
        <dbReference type="ARBA" id="ARBA00023065"/>
    </source>
</evidence>
<dbReference type="PROSITE" id="PS51779">
    <property type="entry name" value="POTRA"/>
    <property type="match status" value="1"/>
</dbReference>
<feature type="chain" id="PRO_5042894025" evidence="10">
    <location>
        <begin position="34"/>
        <end position="576"/>
    </location>
</feature>
<dbReference type="PIRSF" id="PIRSF029745">
    <property type="entry name" value="FhaC"/>
    <property type="match status" value="1"/>
</dbReference>
<evidence type="ECO:0000256" key="6">
    <source>
        <dbReference type="ARBA" id="ARBA00022927"/>
    </source>
</evidence>
<keyword evidence="4" id="KW-1134">Transmembrane beta strand</keyword>
<feature type="signal peptide" evidence="10">
    <location>
        <begin position="1"/>
        <end position="33"/>
    </location>
</feature>
<proteinExistence type="inferred from homology"/>
<evidence type="ECO:0000256" key="8">
    <source>
        <dbReference type="ARBA" id="ARBA00023136"/>
    </source>
</evidence>
<comment type="similarity">
    <text evidence="2">Belongs to the TPS (TC 1.B.20) family.</text>
</comment>
<keyword evidence="8" id="KW-0472">Membrane</keyword>
<evidence type="ECO:0000256" key="10">
    <source>
        <dbReference type="SAM" id="SignalP"/>
    </source>
</evidence>
<evidence type="ECO:0000313" key="12">
    <source>
        <dbReference type="EMBL" id="MDQ1110374.1"/>
    </source>
</evidence>
<dbReference type="Pfam" id="PF03865">
    <property type="entry name" value="ShlB"/>
    <property type="match status" value="1"/>
</dbReference>
<dbReference type="AlphaFoldDB" id="A0AAP5EAS8"/>
<dbReference type="EMBL" id="JAUTAS010000001">
    <property type="protein sequence ID" value="MDQ1110374.1"/>
    <property type="molecule type" value="Genomic_DNA"/>
</dbReference>
<evidence type="ECO:0000256" key="4">
    <source>
        <dbReference type="ARBA" id="ARBA00022452"/>
    </source>
</evidence>
<keyword evidence="6" id="KW-0653">Protein transport</keyword>
<evidence type="ECO:0000256" key="5">
    <source>
        <dbReference type="ARBA" id="ARBA00022692"/>
    </source>
</evidence>
<reference evidence="12" key="1">
    <citation type="submission" date="2023-07" db="EMBL/GenBank/DDBJ databases">
        <title>Functional and genomic diversity of the sorghum phyllosphere microbiome.</title>
        <authorList>
            <person name="Shade A."/>
        </authorList>
    </citation>
    <scope>NUCLEOTIDE SEQUENCE</scope>
    <source>
        <strain evidence="12">SORGH_AS_0457</strain>
    </source>
</reference>
<evidence type="ECO:0000256" key="1">
    <source>
        <dbReference type="ARBA" id="ARBA00004442"/>
    </source>
</evidence>
<name>A0AAP5EAS8_9GAMM</name>
<dbReference type="Pfam" id="PF08479">
    <property type="entry name" value="POTRA_2"/>
    <property type="match status" value="1"/>
</dbReference>
<dbReference type="InterPro" id="IPR035251">
    <property type="entry name" value="ShlB_POTRA"/>
</dbReference>
<comment type="subcellular location">
    <subcellularLocation>
        <location evidence="1">Cell outer membrane</location>
    </subcellularLocation>
</comment>
<dbReference type="InterPro" id="IPR005565">
    <property type="entry name" value="Hemolysn_activator_HlyB_C"/>
</dbReference>
<dbReference type="FunFam" id="2.40.160.50:FF:000009">
    <property type="entry name" value="Putative hemolysin activator protein"/>
    <property type="match status" value="1"/>
</dbReference>
<keyword evidence="9" id="KW-0998">Cell outer membrane</keyword>
<dbReference type="InterPro" id="IPR034746">
    <property type="entry name" value="POTRA"/>
</dbReference>
<dbReference type="GO" id="GO:0098046">
    <property type="term" value="C:type V protein secretion system complex"/>
    <property type="evidence" value="ECO:0007669"/>
    <property type="project" value="TreeGrafter"/>
</dbReference>